<dbReference type="EMBL" id="CP014584">
    <property type="protein sequence ID" value="ANZ73640.1"/>
    <property type="molecule type" value="Genomic_DNA"/>
</dbReference>
<evidence type="ECO:0000313" key="3">
    <source>
        <dbReference type="Proteomes" id="UP000094565"/>
    </source>
</evidence>
<gene>
    <name evidence="2" type="ORF">ATY40_BA7500808</name>
</gene>
<accession>A0A1B2J6Q3</accession>
<evidence type="ECO:0000313" key="2">
    <source>
        <dbReference type="EMBL" id="ANZ73640.1"/>
    </source>
</evidence>
<feature type="chain" id="PRO_5008539326" evidence="1">
    <location>
        <begin position="18"/>
        <end position="192"/>
    </location>
</feature>
<protein>
    <submittedName>
        <fullName evidence="2">BA75_00808T0</fullName>
    </submittedName>
</protein>
<keyword evidence="3" id="KW-1185">Reference proteome</keyword>
<keyword evidence="1" id="KW-0732">Signal</keyword>
<dbReference type="AlphaFoldDB" id="A0A1B2J6Q3"/>
<proteinExistence type="predicted"/>
<feature type="signal peptide" evidence="1">
    <location>
        <begin position="1"/>
        <end position="17"/>
    </location>
</feature>
<organism evidence="2 3">
    <name type="scientific">Komagataella pastoris</name>
    <name type="common">Yeast</name>
    <name type="synonym">Pichia pastoris</name>
    <dbReference type="NCBI Taxonomy" id="4922"/>
    <lineage>
        <taxon>Eukaryota</taxon>
        <taxon>Fungi</taxon>
        <taxon>Dikarya</taxon>
        <taxon>Ascomycota</taxon>
        <taxon>Saccharomycotina</taxon>
        <taxon>Pichiomycetes</taxon>
        <taxon>Pichiales</taxon>
        <taxon>Pichiaceae</taxon>
        <taxon>Komagataella</taxon>
    </lineage>
</organism>
<reference evidence="2 3" key="1">
    <citation type="submission" date="2016-02" db="EMBL/GenBank/DDBJ databases">
        <title>Comparative genomic and transcriptomic foundation for Pichia pastoris.</title>
        <authorList>
            <person name="Love K.R."/>
            <person name="Shah K.A."/>
            <person name="Whittaker C.A."/>
            <person name="Wu J."/>
            <person name="Bartlett M.C."/>
            <person name="Ma D."/>
            <person name="Leeson R.L."/>
            <person name="Priest M."/>
            <person name="Young S.K."/>
            <person name="Love J.C."/>
        </authorList>
    </citation>
    <scope>NUCLEOTIDE SEQUENCE [LARGE SCALE GENOMIC DNA]</scope>
    <source>
        <strain evidence="2 3">ATCC 28485</strain>
    </source>
</reference>
<dbReference type="PROSITE" id="PS51257">
    <property type="entry name" value="PROKAR_LIPOPROTEIN"/>
    <property type="match status" value="1"/>
</dbReference>
<sequence>MKIPIVTTLTLISSCLAHPVYQQVATSSHIAPGHHSGPKTEKTPSIAENPISNSMVAGCVSETFVTSQGTIFFDMDSHRLELTSFRSNHKTSCSLEDAILKSLSYVSKYKTQDNSLQIEDLEPAKENSGLLYFGCKVRESVQEYMSENEWTLWKRLVINIQEDQHWPDNDQDWKELLTEWLNVIMEVYYNYK</sequence>
<dbReference type="Proteomes" id="UP000094565">
    <property type="component" value="Chromosome 1"/>
</dbReference>
<evidence type="ECO:0000256" key="1">
    <source>
        <dbReference type="SAM" id="SignalP"/>
    </source>
</evidence>
<name>A0A1B2J6Q3_PICPA</name>